<dbReference type="GO" id="GO:0005829">
    <property type="term" value="C:cytosol"/>
    <property type="evidence" value="ECO:0007669"/>
    <property type="project" value="TreeGrafter"/>
</dbReference>
<dbReference type="GO" id="GO:0003700">
    <property type="term" value="F:DNA-binding transcription factor activity"/>
    <property type="evidence" value="ECO:0007669"/>
    <property type="project" value="TreeGrafter"/>
</dbReference>
<keyword evidence="1" id="KW-0805">Transcription regulation</keyword>
<dbReference type="Pfam" id="PF13545">
    <property type="entry name" value="HTH_Crp_2"/>
    <property type="match status" value="1"/>
</dbReference>
<organism evidence="6 7">
    <name type="scientific">Leptobacterium flavescens</name>
    <dbReference type="NCBI Taxonomy" id="472055"/>
    <lineage>
        <taxon>Bacteria</taxon>
        <taxon>Pseudomonadati</taxon>
        <taxon>Bacteroidota</taxon>
        <taxon>Flavobacteriia</taxon>
        <taxon>Flavobacteriales</taxon>
        <taxon>Flavobacteriaceae</taxon>
        <taxon>Leptobacterium</taxon>
    </lineage>
</organism>
<proteinExistence type="predicted"/>
<dbReference type="PANTHER" id="PTHR24567:SF28">
    <property type="entry name" value="LISTERIOLYSIN REGULATORY PROTEIN"/>
    <property type="match status" value="1"/>
</dbReference>
<dbReference type="AlphaFoldDB" id="A0A6P0UNJ8"/>
<feature type="domain" description="Cyclic nucleotide-binding" evidence="4">
    <location>
        <begin position="14"/>
        <end position="116"/>
    </location>
</feature>
<protein>
    <submittedName>
        <fullName evidence="6">Cyclic nucleotide-binding domain-containing protein</fullName>
    </submittedName>
</protein>
<dbReference type="InterPro" id="IPR036390">
    <property type="entry name" value="WH_DNA-bd_sf"/>
</dbReference>
<comment type="caution">
    <text evidence="6">The sequence shown here is derived from an EMBL/GenBank/DDBJ whole genome shotgun (WGS) entry which is preliminary data.</text>
</comment>
<dbReference type="Gene3D" id="2.60.120.10">
    <property type="entry name" value="Jelly Rolls"/>
    <property type="match status" value="1"/>
</dbReference>
<dbReference type="SMART" id="SM00100">
    <property type="entry name" value="cNMP"/>
    <property type="match status" value="1"/>
</dbReference>
<dbReference type="InterPro" id="IPR018490">
    <property type="entry name" value="cNMP-bd_dom_sf"/>
</dbReference>
<keyword evidence="3" id="KW-0804">Transcription</keyword>
<reference evidence="6 7" key="1">
    <citation type="submission" date="2020-01" db="EMBL/GenBank/DDBJ databases">
        <title>Leptobacterium flavescens.</title>
        <authorList>
            <person name="Wang G."/>
        </authorList>
    </citation>
    <scope>NUCLEOTIDE SEQUENCE [LARGE SCALE GENOMIC DNA]</scope>
    <source>
        <strain evidence="6 7">KCTC 22160</strain>
    </source>
</reference>
<sequence>MIAFEILNNYPFTERSYSKGQLIFEEGGTSNFYYQIKNGEIKMFNLSPEGKEFVQGYFKDGQSFGEPPLLGNFNYPASAIATRDTVLYILPREKFLDLLKENPEAHLQLTANLCNRIHYKATIVKEVSVYPPEHRILTLLNFLKTESGKEDIYEVNLTRQQISELTGLRVETVIRAVKKLEQQKKLSIKDRKIYL</sequence>
<dbReference type="GO" id="GO:0003677">
    <property type="term" value="F:DNA binding"/>
    <property type="evidence" value="ECO:0007669"/>
    <property type="project" value="UniProtKB-KW"/>
</dbReference>
<evidence type="ECO:0000259" key="4">
    <source>
        <dbReference type="PROSITE" id="PS50042"/>
    </source>
</evidence>
<dbReference type="EMBL" id="JAABOO010000002">
    <property type="protein sequence ID" value="NER14030.1"/>
    <property type="molecule type" value="Genomic_DNA"/>
</dbReference>
<keyword evidence="2" id="KW-0238">DNA-binding</keyword>
<dbReference type="InterPro" id="IPR000595">
    <property type="entry name" value="cNMP-bd_dom"/>
</dbReference>
<dbReference type="PANTHER" id="PTHR24567">
    <property type="entry name" value="CRP FAMILY TRANSCRIPTIONAL REGULATORY PROTEIN"/>
    <property type="match status" value="1"/>
</dbReference>
<dbReference type="InterPro" id="IPR012318">
    <property type="entry name" value="HTH_CRP"/>
</dbReference>
<keyword evidence="7" id="KW-1185">Reference proteome</keyword>
<dbReference type="CDD" id="cd00038">
    <property type="entry name" value="CAP_ED"/>
    <property type="match status" value="1"/>
</dbReference>
<evidence type="ECO:0000256" key="2">
    <source>
        <dbReference type="ARBA" id="ARBA00023125"/>
    </source>
</evidence>
<evidence type="ECO:0000313" key="6">
    <source>
        <dbReference type="EMBL" id="NER14030.1"/>
    </source>
</evidence>
<dbReference type="PRINTS" id="PR00034">
    <property type="entry name" value="HTHCRP"/>
</dbReference>
<dbReference type="InterPro" id="IPR050397">
    <property type="entry name" value="Env_Response_Regulators"/>
</dbReference>
<dbReference type="SUPFAM" id="SSF46785">
    <property type="entry name" value="Winged helix' DNA-binding domain"/>
    <property type="match status" value="1"/>
</dbReference>
<dbReference type="Proteomes" id="UP000468581">
    <property type="component" value="Unassembled WGS sequence"/>
</dbReference>
<evidence type="ECO:0000259" key="5">
    <source>
        <dbReference type="PROSITE" id="PS51063"/>
    </source>
</evidence>
<gene>
    <name evidence="6" type="ORF">GWK08_11305</name>
</gene>
<dbReference type="SUPFAM" id="SSF51206">
    <property type="entry name" value="cAMP-binding domain-like"/>
    <property type="match status" value="1"/>
</dbReference>
<evidence type="ECO:0000256" key="3">
    <source>
        <dbReference type="ARBA" id="ARBA00023163"/>
    </source>
</evidence>
<evidence type="ECO:0000256" key="1">
    <source>
        <dbReference type="ARBA" id="ARBA00023015"/>
    </source>
</evidence>
<dbReference type="PROSITE" id="PS50042">
    <property type="entry name" value="CNMP_BINDING_3"/>
    <property type="match status" value="1"/>
</dbReference>
<feature type="domain" description="HTH crp-type" evidence="5">
    <location>
        <begin position="130"/>
        <end position="195"/>
    </location>
</feature>
<dbReference type="SMART" id="SM00419">
    <property type="entry name" value="HTH_CRP"/>
    <property type="match status" value="1"/>
</dbReference>
<dbReference type="InterPro" id="IPR014710">
    <property type="entry name" value="RmlC-like_jellyroll"/>
</dbReference>
<accession>A0A6P0UNJ8</accession>
<dbReference type="RefSeq" id="WP_163607295.1">
    <property type="nucleotide sequence ID" value="NZ_JAABOO010000002.1"/>
</dbReference>
<evidence type="ECO:0000313" key="7">
    <source>
        <dbReference type="Proteomes" id="UP000468581"/>
    </source>
</evidence>
<dbReference type="PROSITE" id="PS51063">
    <property type="entry name" value="HTH_CRP_2"/>
    <property type="match status" value="1"/>
</dbReference>
<dbReference type="Pfam" id="PF00027">
    <property type="entry name" value="cNMP_binding"/>
    <property type="match status" value="1"/>
</dbReference>
<name>A0A6P0UNJ8_9FLAO</name>